<evidence type="ECO:0000313" key="1">
    <source>
        <dbReference type="EMBL" id="MEX3931834.1"/>
    </source>
</evidence>
<proteinExistence type="predicted"/>
<gene>
    <name evidence="1" type="ORF">AB4Y32_08475</name>
</gene>
<protein>
    <submittedName>
        <fullName evidence="1">DUF4148 domain-containing protein</fullName>
    </submittedName>
</protein>
<accession>A0ACC6TWV7</accession>
<dbReference type="EMBL" id="JBFRCH010000003">
    <property type="protein sequence ID" value="MEX3931834.1"/>
    <property type="molecule type" value="Genomic_DNA"/>
</dbReference>
<organism evidence="1 2">
    <name type="scientific">Paraburkholderia phymatum</name>
    <dbReference type="NCBI Taxonomy" id="148447"/>
    <lineage>
        <taxon>Bacteria</taxon>
        <taxon>Pseudomonadati</taxon>
        <taxon>Pseudomonadota</taxon>
        <taxon>Betaproteobacteria</taxon>
        <taxon>Burkholderiales</taxon>
        <taxon>Burkholderiaceae</taxon>
        <taxon>Paraburkholderia</taxon>
    </lineage>
</organism>
<comment type="caution">
    <text evidence="1">The sequence shown here is derived from an EMBL/GenBank/DDBJ whole genome shotgun (WGS) entry which is preliminary data.</text>
</comment>
<sequence length="102" mass="10704">MKSLIQTATVAVFLALPVVSFAQTNAPVTRADAQAELAQLERAGYEPASDYAHYPANLHAAHARIQAQGASEYGGVADGASQSGAFDQPQYDVGLKSIYIGH</sequence>
<evidence type="ECO:0000313" key="2">
    <source>
        <dbReference type="Proteomes" id="UP001558850"/>
    </source>
</evidence>
<dbReference type="Proteomes" id="UP001558850">
    <property type="component" value="Unassembled WGS sequence"/>
</dbReference>
<reference evidence="1" key="1">
    <citation type="submission" date="2024-07" db="EMBL/GenBank/DDBJ databases">
        <title>A survey of Mimosa microsymbionts across Brazilian biomes reveals a high diversity of Paraburkholderia nodulating endemic species, but also that Cupriavidus is common as a symbiont of widespread species.</title>
        <authorList>
            <person name="Rouws L."/>
            <person name="Barauna A."/>
            <person name="Beukes C."/>
            <person name="Rouws J.R.C."/>
            <person name="De Faria S.M."/>
            <person name="Gross E."/>
            <person name="Bueno Dos Reis Junior F."/>
            <person name="Simon M.F."/>
            <person name="Maluk M."/>
            <person name="Odee D.W."/>
            <person name="Kenicer G."/>
            <person name="Young J.P.W."/>
            <person name="Reis V.M."/>
            <person name="Zilli J."/>
            <person name="James E.K."/>
        </authorList>
    </citation>
    <scope>NUCLEOTIDE SEQUENCE</scope>
    <source>
        <strain evidence="1">EG181B</strain>
    </source>
</reference>
<keyword evidence="2" id="KW-1185">Reference proteome</keyword>
<name>A0ACC6TWV7_9BURK</name>